<dbReference type="PROSITE" id="PS51779">
    <property type="entry name" value="POTRA"/>
    <property type="match status" value="1"/>
</dbReference>
<keyword evidence="2" id="KW-1134">Transmembrane beta strand</keyword>
<evidence type="ECO:0000256" key="5">
    <source>
        <dbReference type="ARBA" id="ARBA00023136"/>
    </source>
</evidence>
<feature type="chain" id="PRO_5012210091" evidence="7">
    <location>
        <begin position="23"/>
        <end position="891"/>
    </location>
</feature>
<dbReference type="GO" id="GO:0019867">
    <property type="term" value="C:outer membrane"/>
    <property type="evidence" value="ECO:0007669"/>
    <property type="project" value="InterPro"/>
</dbReference>
<keyword evidence="6" id="KW-0998">Cell outer membrane</keyword>
<dbReference type="GO" id="GO:0071709">
    <property type="term" value="P:membrane assembly"/>
    <property type="evidence" value="ECO:0007669"/>
    <property type="project" value="InterPro"/>
</dbReference>
<evidence type="ECO:0000256" key="2">
    <source>
        <dbReference type="ARBA" id="ARBA00022452"/>
    </source>
</evidence>
<dbReference type="PANTHER" id="PTHR12815">
    <property type="entry name" value="SORTING AND ASSEMBLY MACHINERY SAMM50 PROTEIN FAMILY MEMBER"/>
    <property type="match status" value="1"/>
</dbReference>
<accession>A0A1R3TBZ6</accession>
<gene>
    <name evidence="9" type="ORF">PSM36_3352</name>
</gene>
<reference evidence="9 10" key="1">
    <citation type="submission" date="2016-08" db="EMBL/GenBank/DDBJ databases">
        <authorList>
            <person name="Seilhamer J.J."/>
        </authorList>
    </citation>
    <scope>NUCLEOTIDE SEQUENCE [LARGE SCALE GENOMIC DNA]</scope>
    <source>
        <strain evidence="9">M3/6</strain>
    </source>
</reference>
<evidence type="ECO:0000256" key="7">
    <source>
        <dbReference type="SAM" id="SignalP"/>
    </source>
</evidence>
<keyword evidence="5" id="KW-0472">Membrane</keyword>
<evidence type="ECO:0000256" key="6">
    <source>
        <dbReference type="ARBA" id="ARBA00023237"/>
    </source>
</evidence>
<keyword evidence="10" id="KW-1185">Reference proteome</keyword>
<feature type="domain" description="POTRA" evidence="8">
    <location>
        <begin position="299"/>
        <end position="380"/>
    </location>
</feature>
<dbReference type="InterPro" id="IPR023707">
    <property type="entry name" value="OM_assembly_BamA"/>
</dbReference>
<dbReference type="PIRSF" id="PIRSF006076">
    <property type="entry name" value="OM_assembly_OMP85"/>
    <property type="match status" value="1"/>
</dbReference>
<keyword evidence="3" id="KW-0812">Transmembrane</keyword>
<dbReference type="Pfam" id="PF07244">
    <property type="entry name" value="POTRA"/>
    <property type="match status" value="4"/>
</dbReference>
<dbReference type="Gene3D" id="3.10.20.310">
    <property type="entry name" value="membrane protein fhac"/>
    <property type="match status" value="4"/>
</dbReference>
<dbReference type="InterPro" id="IPR034746">
    <property type="entry name" value="POTRA"/>
</dbReference>
<dbReference type="RefSeq" id="WP_076931831.1">
    <property type="nucleotide sequence ID" value="NZ_LT605205.1"/>
</dbReference>
<evidence type="ECO:0000259" key="8">
    <source>
        <dbReference type="PROSITE" id="PS51779"/>
    </source>
</evidence>
<organism evidence="9 10">
    <name type="scientific">Proteiniphilum saccharofermentans</name>
    <dbReference type="NCBI Taxonomy" id="1642647"/>
    <lineage>
        <taxon>Bacteria</taxon>
        <taxon>Pseudomonadati</taxon>
        <taxon>Bacteroidota</taxon>
        <taxon>Bacteroidia</taxon>
        <taxon>Bacteroidales</taxon>
        <taxon>Dysgonomonadaceae</taxon>
        <taxon>Proteiniphilum</taxon>
    </lineage>
</organism>
<evidence type="ECO:0000313" key="10">
    <source>
        <dbReference type="Proteomes" id="UP000187464"/>
    </source>
</evidence>
<dbReference type="Gene3D" id="2.40.160.50">
    <property type="entry name" value="membrane protein fhac: a member of the omp85/tpsb transporter family"/>
    <property type="match status" value="1"/>
</dbReference>
<evidence type="ECO:0000256" key="3">
    <source>
        <dbReference type="ARBA" id="ARBA00022692"/>
    </source>
</evidence>
<dbReference type="EMBL" id="LT605205">
    <property type="protein sequence ID" value="SCD22137.1"/>
    <property type="molecule type" value="Genomic_DNA"/>
</dbReference>
<feature type="signal peptide" evidence="7">
    <location>
        <begin position="1"/>
        <end position="22"/>
    </location>
</feature>
<dbReference type="KEGG" id="psac:PSM36_3352"/>
<dbReference type="STRING" id="1642647.PSM36_3352"/>
<comment type="subcellular location">
    <subcellularLocation>
        <location evidence="1">Membrane</location>
    </subcellularLocation>
</comment>
<keyword evidence="4 7" id="KW-0732">Signal</keyword>
<name>A0A1R3TBZ6_9BACT</name>
<evidence type="ECO:0000256" key="4">
    <source>
        <dbReference type="ARBA" id="ARBA00022729"/>
    </source>
</evidence>
<protein>
    <submittedName>
        <fullName evidence="9">BamA</fullName>
    </submittedName>
</protein>
<dbReference type="InterPro" id="IPR039910">
    <property type="entry name" value="D15-like"/>
</dbReference>
<evidence type="ECO:0000256" key="1">
    <source>
        <dbReference type="ARBA" id="ARBA00004370"/>
    </source>
</evidence>
<dbReference type="AlphaFoldDB" id="A0A1R3TBZ6"/>
<dbReference type="InterPro" id="IPR010827">
    <property type="entry name" value="BamA/TamA_POTRA"/>
</dbReference>
<evidence type="ECO:0000313" key="9">
    <source>
        <dbReference type="EMBL" id="SCD22137.1"/>
    </source>
</evidence>
<proteinExistence type="predicted"/>
<dbReference type="Proteomes" id="UP000187464">
    <property type="component" value="Chromosome I"/>
</dbReference>
<sequence length="891" mass="101741">MLKRISYLLLLFIMLSQFVSMAQTNDTIPSSTPDVPPVNYTAAPKKYYIADIDVTGVEGTMYEEQKFTLVGFSGLSKGQQIQIPGDELSNVVKKFWRHGLFSDIKILQTKVEGDSVWLELRLTDRPRVSDIRYIGMKKNEQDDIEKKLGVVKGNQITPPQISRAEVIIKNFFSEKGFGDAEVRIMQRPDPTQKNQVVLEIEVDKKEKLKVNSINITGNEALSDRKLKWAMKKTNEKGKLINLFRTKKFVEDLYKEDKNNLIGKYHEEGYRDAEIIRDSVYKHDEKTVNIDIELEEGPLYHIRSINWVGNTHYPSSQLEQLLNMSPGDIYNQKKLQERLNSDEDAAVNLYQNNGYLFSRIDPIEINIENDSVDLELRVIEGPKAIIKRVIIQGNDRLYEDIIRRELRTKPGAVFSKEDLLRSVREIAQTGHFDPEALSADISGGINPNIEDGTVDITYPLTSKGNDQIEFSAGWGVTGLVGKLSLRLNNFSLQNLLNPSMHRGIIPQGEGQTLVLSAQTNGQYYQSYQFQFIEPWFGGKRPNHLSFNVYYSRMTGLNERYYSQNMYSNPYMYGYPYGGYGGYGGYGYGGYGGGYYQDAMEYSYDPNQVFNMVGASLGYGKRLEWPDDYFQFMAELGYQLYALKNWRYNYFPFQTGNSNSITLGLTLSRTSTDSPIYTRVGSQFTLNVSATPPFSLWDGNDYTKMSDSDPVKYRWNEYHKWKLKVRTFTPLTPLTVKRTPVMATRVEFGILGHYNKNKQTPFETFDVGGDGMTGYTTTFATENIALRGYENNSIAQQARAYTRLGLELRYPFILEPNSTIYGIAFLEAGNAWWQVKDINPFDLKRSAGVGARIFLPMIGLMGIDWAYGFDTVYGRGSRERGGSQFHFIIGQEF</sequence>
<dbReference type="PANTHER" id="PTHR12815:SF47">
    <property type="entry name" value="TRANSLOCATION AND ASSEMBLY MODULE SUBUNIT TAMA"/>
    <property type="match status" value="1"/>
</dbReference>